<organism evidence="2 3">
    <name type="scientific">Mycena pura</name>
    <dbReference type="NCBI Taxonomy" id="153505"/>
    <lineage>
        <taxon>Eukaryota</taxon>
        <taxon>Fungi</taxon>
        <taxon>Dikarya</taxon>
        <taxon>Basidiomycota</taxon>
        <taxon>Agaricomycotina</taxon>
        <taxon>Agaricomycetes</taxon>
        <taxon>Agaricomycetidae</taxon>
        <taxon>Agaricales</taxon>
        <taxon>Marasmiineae</taxon>
        <taxon>Mycenaceae</taxon>
        <taxon>Mycena</taxon>
    </lineage>
</organism>
<evidence type="ECO:0000313" key="2">
    <source>
        <dbReference type="EMBL" id="KAJ7230269.1"/>
    </source>
</evidence>
<dbReference type="AlphaFoldDB" id="A0AAD7E5R6"/>
<feature type="region of interest" description="Disordered" evidence="1">
    <location>
        <begin position="1"/>
        <end position="20"/>
    </location>
</feature>
<gene>
    <name evidence="2" type="ORF">GGX14DRAFT_582667</name>
</gene>
<evidence type="ECO:0000313" key="3">
    <source>
        <dbReference type="Proteomes" id="UP001219525"/>
    </source>
</evidence>
<proteinExistence type="predicted"/>
<feature type="non-terminal residue" evidence="2">
    <location>
        <position position="149"/>
    </location>
</feature>
<comment type="caution">
    <text evidence="2">The sequence shown here is derived from an EMBL/GenBank/DDBJ whole genome shotgun (WGS) entry which is preliminary data.</text>
</comment>
<accession>A0AAD7E5R6</accession>
<dbReference type="Proteomes" id="UP001219525">
    <property type="component" value="Unassembled WGS sequence"/>
</dbReference>
<name>A0AAD7E5R6_9AGAR</name>
<sequence length="149" mass="14767">MPAPTLGVKGIPTRDDVQRPAQHGHCLQHMIDTSMPMEASCSTSPTTMRAGADDSCSVSVLVDATGTGDKFVSAKVTKNGDAAPTSIGSDEVTLQLPAGTHCTGGKAKNLCLLSVKSTAGFGGCTVVSQLASLSGSTGTGSGVTSASAP</sequence>
<keyword evidence="3" id="KW-1185">Reference proteome</keyword>
<evidence type="ECO:0000256" key="1">
    <source>
        <dbReference type="SAM" id="MobiDB-lite"/>
    </source>
</evidence>
<reference evidence="2" key="1">
    <citation type="submission" date="2023-03" db="EMBL/GenBank/DDBJ databases">
        <title>Massive genome expansion in bonnet fungi (Mycena s.s.) driven by repeated elements and novel gene families across ecological guilds.</title>
        <authorList>
            <consortium name="Lawrence Berkeley National Laboratory"/>
            <person name="Harder C.B."/>
            <person name="Miyauchi S."/>
            <person name="Viragh M."/>
            <person name="Kuo A."/>
            <person name="Thoen E."/>
            <person name="Andreopoulos B."/>
            <person name="Lu D."/>
            <person name="Skrede I."/>
            <person name="Drula E."/>
            <person name="Henrissat B."/>
            <person name="Morin E."/>
            <person name="Kohler A."/>
            <person name="Barry K."/>
            <person name="LaButti K."/>
            <person name="Morin E."/>
            <person name="Salamov A."/>
            <person name="Lipzen A."/>
            <person name="Mereny Z."/>
            <person name="Hegedus B."/>
            <person name="Baldrian P."/>
            <person name="Stursova M."/>
            <person name="Weitz H."/>
            <person name="Taylor A."/>
            <person name="Grigoriev I.V."/>
            <person name="Nagy L.G."/>
            <person name="Martin F."/>
            <person name="Kauserud H."/>
        </authorList>
    </citation>
    <scope>NUCLEOTIDE SEQUENCE</scope>
    <source>
        <strain evidence="2">9144</strain>
    </source>
</reference>
<dbReference type="EMBL" id="JARJCW010000001">
    <property type="protein sequence ID" value="KAJ7230269.1"/>
    <property type="molecule type" value="Genomic_DNA"/>
</dbReference>
<protein>
    <submittedName>
        <fullName evidence="2">Uncharacterized protein</fullName>
    </submittedName>
</protein>